<reference evidence="2 3" key="1">
    <citation type="journal article" date="2021" name="Elife">
        <title>Chloroplast acquisition without the gene transfer in kleptoplastic sea slugs, Plakobranchus ocellatus.</title>
        <authorList>
            <person name="Maeda T."/>
            <person name="Takahashi S."/>
            <person name="Yoshida T."/>
            <person name="Shimamura S."/>
            <person name="Takaki Y."/>
            <person name="Nagai Y."/>
            <person name="Toyoda A."/>
            <person name="Suzuki Y."/>
            <person name="Arimoto A."/>
            <person name="Ishii H."/>
            <person name="Satoh N."/>
            <person name="Nishiyama T."/>
            <person name="Hasebe M."/>
            <person name="Maruyama T."/>
            <person name="Minagawa J."/>
            <person name="Obokata J."/>
            <person name="Shigenobu S."/>
        </authorList>
    </citation>
    <scope>NUCLEOTIDE SEQUENCE [LARGE SCALE GENOMIC DNA]</scope>
</reference>
<gene>
    <name evidence="2" type="ORF">PoB_007352800</name>
</gene>
<evidence type="ECO:0000256" key="1">
    <source>
        <dbReference type="SAM" id="MobiDB-lite"/>
    </source>
</evidence>
<dbReference type="Proteomes" id="UP000735302">
    <property type="component" value="Unassembled WGS sequence"/>
</dbReference>
<accession>A0AAV4DRQ6</accession>
<evidence type="ECO:0000313" key="2">
    <source>
        <dbReference type="EMBL" id="GFO47023.1"/>
    </source>
</evidence>
<feature type="compositionally biased region" description="Low complexity" evidence="1">
    <location>
        <begin position="40"/>
        <end position="49"/>
    </location>
</feature>
<feature type="region of interest" description="Disordered" evidence="1">
    <location>
        <begin position="32"/>
        <end position="54"/>
    </location>
</feature>
<protein>
    <submittedName>
        <fullName evidence="2">Uncharacterized protein</fullName>
    </submittedName>
</protein>
<proteinExistence type="predicted"/>
<sequence>MLSPDHSCGSNLLGGGSSITCDMRIAPQRISQGWKPLSHTRSTTRNSSRPGDQLLCPAIRASPEITAEWWTGYTNNQSMNLIERDPKSPLTI</sequence>
<evidence type="ECO:0000313" key="3">
    <source>
        <dbReference type="Proteomes" id="UP000735302"/>
    </source>
</evidence>
<dbReference type="AlphaFoldDB" id="A0AAV4DRQ6"/>
<organism evidence="2 3">
    <name type="scientific">Plakobranchus ocellatus</name>
    <dbReference type="NCBI Taxonomy" id="259542"/>
    <lineage>
        <taxon>Eukaryota</taxon>
        <taxon>Metazoa</taxon>
        <taxon>Spiralia</taxon>
        <taxon>Lophotrochozoa</taxon>
        <taxon>Mollusca</taxon>
        <taxon>Gastropoda</taxon>
        <taxon>Heterobranchia</taxon>
        <taxon>Euthyneura</taxon>
        <taxon>Panpulmonata</taxon>
        <taxon>Sacoglossa</taxon>
        <taxon>Placobranchoidea</taxon>
        <taxon>Plakobranchidae</taxon>
        <taxon>Plakobranchus</taxon>
    </lineage>
</organism>
<keyword evidence="3" id="KW-1185">Reference proteome</keyword>
<dbReference type="EMBL" id="BLXT01008249">
    <property type="protein sequence ID" value="GFO47023.1"/>
    <property type="molecule type" value="Genomic_DNA"/>
</dbReference>
<comment type="caution">
    <text evidence="2">The sequence shown here is derived from an EMBL/GenBank/DDBJ whole genome shotgun (WGS) entry which is preliminary data.</text>
</comment>
<name>A0AAV4DRQ6_9GAST</name>